<dbReference type="RefSeq" id="WP_025058807.1">
    <property type="nucleotide sequence ID" value="NZ_JAMC01000001.1"/>
</dbReference>
<evidence type="ECO:0000256" key="1">
    <source>
        <dbReference type="ARBA" id="ARBA00005836"/>
    </source>
</evidence>
<evidence type="ECO:0000313" key="6">
    <source>
        <dbReference type="EMBL" id="KEJ90440.1"/>
    </source>
</evidence>
<proteinExistence type="inferred from homology"/>
<dbReference type="GO" id="GO:0008237">
    <property type="term" value="F:metallopeptidase activity"/>
    <property type="evidence" value="ECO:0007669"/>
    <property type="project" value="InterPro"/>
</dbReference>
<dbReference type="eggNOG" id="COG0312">
    <property type="taxonomic scope" value="Bacteria"/>
</dbReference>
<evidence type="ECO:0000259" key="3">
    <source>
        <dbReference type="Pfam" id="PF01523"/>
    </source>
</evidence>
<sequence>MTQALDALTAQMLDAAKSAGADNADAMAVRGTSLSVDVRAGALEEAQREEGTDIGLRVFVGQRSAIVSASDTSSRTLSEMAERAVAMAKEAPENPYAGLAAKDQIVQDWDASTLELFDPTDEPAPAALQQDAAEAEAAALEIEGITQVQSASAGYGAREVFLAGSNGFSGGYQRSDRGLSCVAIAGTGTGMERDYDGDSRIFQSDLRSASEIGRSAAERALQRLDARKPPTGSFPVLFDERVSTTLIGHLLGAINGSAITRGASFLRDAMDTQVLPKGLSLIEDPHRPRITGSRPFDGEFLPTQKRAIIEDGILKSWTLDLATGRQLDLPSTGNAARGTGSGPSPNPWNMALTQGTSSREDLIRDMGTGLLVTSMIGSTINPNTGDYSRGAAGLWVENGEVTHAINECTIAGNLRDMLLAMIPANDARTHLSRVVPSLLVPGMTIAGN</sequence>
<dbReference type="InterPro" id="IPR035068">
    <property type="entry name" value="TldD/PmbA_N"/>
</dbReference>
<reference evidence="6 7" key="1">
    <citation type="submission" date="2014-01" db="EMBL/GenBank/DDBJ databases">
        <title>Sulfitobacter donghicola JCM 14565 Genome Sequencing.</title>
        <authorList>
            <person name="Lai Q."/>
            <person name="Hong Z."/>
        </authorList>
    </citation>
    <scope>NUCLEOTIDE SEQUENCE [LARGE SCALE GENOMIC DNA]</scope>
    <source>
        <strain evidence="6 7">JCM 14565</strain>
    </source>
</reference>
<feature type="domain" description="Metalloprotease TldD/E C-terminal" evidence="4">
    <location>
        <begin position="231"/>
        <end position="447"/>
    </location>
</feature>
<dbReference type="GO" id="GO:0006508">
    <property type="term" value="P:proteolysis"/>
    <property type="evidence" value="ECO:0007669"/>
    <property type="project" value="InterPro"/>
</dbReference>
<protein>
    <submittedName>
        <fullName evidence="6">Modulator protein</fullName>
    </submittedName>
</protein>
<organism evidence="6 7">
    <name type="scientific">Sulfitobacter donghicola DSW-25 = KCTC 12864 = JCM 14565</name>
    <dbReference type="NCBI Taxonomy" id="1300350"/>
    <lineage>
        <taxon>Bacteria</taxon>
        <taxon>Pseudomonadati</taxon>
        <taxon>Pseudomonadota</taxon>
        <taxon>Alphaproteobacteria</taxon>
        <taxon>Rhodobacterales</taxon>
        <taxon>Roseobacteraceae</taxon>
        <taxon>Sulfitobacter</taxon>
    </lineage>
</organism>
<evidence type="ECO:0000256" key="2">
    <source>
        <dbReference type="SAM" id="MobiDB-lite"/>
    </source>
</evidence>
<dbReference type="Gene3D" id="3.30.2290.10">
    <property type="entry name" value="PmbA/TldD superfamily"/>
    <property type="match status" value="1"/>
</dbReference>
<evidence type="ECO:0000313" key="7">
    <source>
        <dbReference type="Proteomes" id="UP000027734"/>
    </source>
</evidence>
<dbReference type="STRING" id="1300350.Z948_1394"/>
<keyword evidence="7" id="KW-1185">Reference proteome</keyword>
<dbReference type="Pfam" id="PF19290">
    <property type="entry name" value="PmbA_TldD_2nd"/>
    <property type="match status" value="1"/>
</dbReference>
<dbReference type="InterPro" id="IPR036059">
    <property type="entry name" value="TldD/PmbA_sf"/>
</dbReference>
<dbReference type="GO" id="GO:0005829">
    <property type="term" value="C:cytosol"/>
    <property type="evidence" value="ECO:0007669"/>
    <property type="project" value="TreeGrafter"/>
</dbReference>
<evidence type="ECO:0000259" key="5">
    <source>
        <dbReference type="Pfam" id="PF19290"/>
    </source>
</evidence>
<dbReference type="Proteomes" id="UP000027734">
    <property type="component" value="Unassembled WGS sequence"/>
</dbReference>
<dbReference type="InterPro" id="IPR002510">
    <property type="entry name" value="Metalloprtase-TldD/E_N"/>
</dbReference>
<comment type="caution">
    <text evidence="6">The sequence shown here is derived from an EMBL/GenBank/DDBJ whole genome shotgun (WGS) entry which is preliminary data.</text>
</comment>
<accession>A0A073ILI5</accession>
<dbReference type="SUPFAM" id="SSF111283">
    <property type="entry name" value="Putative modulator of DNA gyrase, PmbA/TldD"/>
    <property type="match status" value="1"/>
</dbReference>
<feature type="domain" description="Metalloprotease TldD/E N-terminal" evidence="3">
    <location>
        <begin position="24"/>
        <end position="88"/>
    </location>
</feature>
<dbReference type="EMBL" id="JAMC01000001">
    <property type="protein sequence ID" value="KEJ90440.1"/>
    <property type="molecule type" value="Genomic_DNA"/>
</dbReference>
<dbReference type="Pfam" id="PF19289">
    <property type="entry name" value="PmbA_TldD_3rd"/>
    <property type="match status" value="1"/>
</dbReference>
<dbReference type="InterPro" id="IPR047657">
    <property type="entry name" value="PmbA"/>
</dbReference>
<dbReference type="AlphaFoldDB" id="A0A073ILI5"/>
<feature type="region of interest" description="Disordered" evidence="2">
    <location>
        <begin position="329"/>
        <end position="348"/>
    </location>
</feature>
<dbReference type="InterPro" id="IPR045569">
    <property type="entry name" value="Metalloprtase-TldD/E_C"/>
</dbReference>
<name>A0A073ILI5_9RHOB</name>
<feature type="domain" description="Metalloprotease TldD/E central" evidence="5">
    <location>
        <begin position="121"/>
        <end position="224"/>
    </location>
</feature>
<dbReference type="Pfam" id="PF01523">
    <property type="entry name" value="PmbA_TldD_1st"/>
    <property type="match status" value="1"/>
</dbReference>
<dbReference type="OrthoDB" id="9803618at2"/>
<gene>
    <name evidence="6" type="ORF">DSW25_00530</name>
</gene>
<comment type="similarity">
    <text evidence="1">Belongs to the peptidase U62 family.</text>
</comment>
<evidence type="ECO:0000259" key="4">
    <source>
        <dbReference type="Pfam" id="PF19289"/>
    </source>
</evidence>
<dbReference type="InterPro" id="IPR045570">
    <property type="entry name" value="Metalloprtase-TldD/E_cen_dom"/>
</dbReference>
<dbReference type="PANTHER" id="PTHR43421:SF1">
    <property type="entry name" value="METALLOPROTEASE PMBA"/>
    <property type="match status" value="1"/>
</dbReference>
<dbReference type="PANTHER" id="PTHR43421">
    <property type="entry name" value="METALLOPROTEASE PMBA"/>
    <property type="match status" value="1"/>
</dbReference>